<evidence type="ECO:0000256" key="8">
    <source>
        <dbReference type="ARBA" id="ARBA00023049"/>
    </source>
</evidence>
<evidence type="ECO:0000256" key="12">
    <source>
        <dbReference type="RuleBase" id="RU364017"/>
    </source>
</evidence>
<feature type="chain" id="PRO_5023077652" description="Extracellular metalloproteinase" evidence="12">
    <location>
        <begin position="23"/>
        <end position="603"/>
    </location>
</feature>
<dbReference type="OrthoDB" id="3227768at2759"/>
<evidence type="ECO:0000256" key="6">
    <source>
        <dbReference type="ARBA" id="ARBA00022801"/>
    </source>
</evidence>
<feature type="binding site" evidence="11">
    <location>
        <position position="438"/>
    </location>
    <ligand>
        <name>Zn(2+)</name>
        <dbReference type="ChEBI" id="CHEBI:29105"/>
        <note>catalytic</note>
    </ligand>
</feature>
<feature type="binding site" evidence="11">
    <location>
        <position position="229"/>
    </location>
    <ligand>
        <name>Zn(2+)</name>
        <dbReference type="ChEBI" id="CHEBI:29105"/>
        <note>catalytic</note>
    </ligand>
</feature>
<evidence type="ECO:0000256" key="3">
    <source>
        <dbReference type="ARBA" id="ARBA00022525"/>
    </source>
</evidence>
<evidence type="ECO:0000256" key="7">
    <source>
        <dbReference type="ARBA" id="ARBA00022833"/>
    </source>
</evidence>
<feature type="signal peptide" evidence="12">
    <location>
        <begin position="1"/>
        <end position="22"/>
    </location>
</feature>
<keyword evidence="3 12" id="KW-0964">Secreted</keyword>
<proteinExistence type="inferred from homology"/>
<feature type="binding site" evidence="11">
    <location>
        <position position="413"/>
    </location>
    <ligand>
        <name>Zn(2+)</name>
        <dbReference type="ChEBI" id="CHEBI:29105"/>
        <note>catalytic</note>
    </ligand>
</feature>
<evidence type="ECO:0000256" key="2">
    <source>
        <dbReference type="ARBA" id="ARBA00006006"/>
    </source>
</evidence>
<keyword evidence="9 12" id="KW-0865">Zymogen</keyword>
<dbReference type="InterPro" id="IPR001842">
    <property type="entry name" value="Peptidase_M36"/>
</dbReference>
<evidence type="ECO:0000256" key="1">
    <source>
        <dbReference type="ARBA" id="ARBA00004613"/>
    </source>
</evidence>
<evidence type="ECO:0000256" key="11">
    <source>
        <dbReference type="PIRSR" id="PIRSR601842-2"/>
    </source>
</evidence>
<accession>A0A5C3LJ06</accession>
<keyword evidence="14" id="KW-1185">Reference proteome</keyword>
<evidence type="ECO:0000313" key="13">
    <source>
        <dbReference type="EMBL" id="TFK32692.1"/>
    </source>
</evidence>
<keyword evidence="6 12" id="KW-0378">Hydrolase</keyword>
<dbReference type="AlphaFoldDB" id="A0A5C3LJ06"/>
<sequence>MVSSNNFFSLFLVLLLARFTEAAPWPAYVKHSTHRVRNIGRGLAVEAYHPKTTFNTYGSNGRNTSSLGGNSFASKSWNETALAFLGSELGINSTGMGYKSGWATDTGKYAFIKEYHNGIPFANAVANIALDQDNNVVSFGSSFVDVSIAKIAPSTPSITWKSVLPQIEESLDGTFNGQEPTLEYLVKADGSVALTHVVQVQNNETNAWYEAYICAHSGELVSVTDFVAHATYTVLPIDKQAFSDGIETLVDPEDPISSPNGWHLANSNTATTSGNNAQSFKLRAGRAGAVPQSAAGPTFDYTYDDTLAPTVQTNINAAVTNAFYIINTMHDFTYRYGFTEKAFNFQVDNNGKGGRAGDPVLVSVQDPSGTNNANFATPPDGQSGTCRMFIWTLTNPNRDGAMENSIIIHEMTHGITNRLTGGGTGRCLQTLESGGLGEGWGDTMAEWLALKTDVVDDFIMGQYVLGSRKGIRSFPYSTNPAKNPLRYSSLQQFTEVHEIGEVWATMLHVVLAALVEGRGFSKDALTNPDGLEGNIVFMRLFMTSLALQPCNPTFVQARDAWIQADENLYLGANKCTLFTAFASRGLGLNAANFRDDDTVPAGC</sequence>
<dbReference type="Pfam" id="PF02128">
    <property type="entry name" value="Peptidase_M36"/>
    <property type="match status" value="1"/>
</dbReference>
<dbReference type="PANTHER" id="PTHR33478">
    <property type="entry name" value="EXTRACELLULAR METALLOPROTEINASE MEP"/>
    <property type="match status" value="1"/>
</dbReference>
<dbReference type="GO" id="GO:0006508">
    <property type="term" value="P:proteolysis"/>
    <property type="evidence" value="ECO:0007669"/>
    <property type="project" value="UniProtKB-KW"/>
</dbReference>
<dbReference type="EC" id="3.4.24.-" evidence="12"/>
<comment type="cofactor">
    <cofactor evidence="11">
        <name>Zn(2+)</name>
        <dbReference type="ChEBI" id="CHEBI:29105"/>
    </cofactor>
    <text evidence="11">Binds 1 zinc ion per subunit.</text>
</comment>
<dbReference type="Gene3D" id="1.10.390.10">
    <property type="entry name" value="Neutral Protease Domain 2"/>
    <property type="match status" value="1"/>
</dbReference>
<comment type="similarity">
    <text evidence="2 12">Belongs to the peptidase M36 family.</text>
</comment>
<dbReference type="GO" id="GO:0004222">
    <property type="term" value="F:metalloendopeptidase activity"/>
    <property type="evidence" value="ECO:0007669"/>
    <property type="project" value="InterPro"/>
</dbReference>
<keyword evidence="4 12" id="KW-0645">Protease</keyword>
<dbReference type="InterPro" id="IPR050371">
    <property type="entry name" value="Fungal_virulence_M36"/>
</dbReference>
<dbReference type="CDD" id="cd09596">
    <property type="entry name" value="M36"/>
    <property type="match status" value="1"/>
</dbReference>
<protein>
    <recommendedName>
        <fullName evidence="12">Extracellular metalloproteinase</fullName>
        <ecNumber evidence="12">3.4.24.-</ecNumber>
    </recommendedName>
    <alternativeName>
        <fullName evidence="12">Fungalysin</fullName>
    </alternativeName>
</protein>
<dbReference type="PRINTS" id="PR00999">
    <property type="entry name" value="FUNGALYSIN"/>
</dbReference>
<name>A0A5C3LJ06_9AGAR</name>
<evidence type="ECO:0000313" key="14">
    <source>
        <dbReference type="Proteomes" id="UP000308652"/>
    </source>
</evidence>
<keyword evidence="7 11" id="KW-0862">Zinc</keyword>
<keyword evidence="5 11" id="KW-0479">Metal-binding</keyword>
<evidence type="ECO:0000256" key="10">
    <source>
        <dbReference type="PIRSR" id="PIRSR601842-1"/>
    </source>
</evidence>
<gene>
    <name evidence="13" type="ORF">BDQ12DRAFT_692133</name>
</gene>
<keyword evidence="12" id="KW-0732">Signal</keyword>
<dbReference type="SUPFAM" id="SSF55486">
    <property type="entry name" value="Metalloproteases ('zincins'), catalytic domain"/>
    <property type="match status" value="1"/>
</dbReference>
<dbReference type="Gene3D" id="3.10.170.10">
    <property type="match status" value="1"/>
</dbReference>
<evidence type="ECO:0000256" key="5">
    <source>
        <dbReference type="ARBA" id="ARBA00022723"/>
    </source>
</evidence>
<keyword evidence="8 12" id="KW-0482">Metalloprotease</keyword>
<dbReference type="GO" id="GO:0005615">
    <property type="term" value="C:extracellular space"/>
    <property type="evidence" value="ECO:0007669"/>
    <property type="project" value="InterPro"/>
</dbReference>
<reference evidence="13 14" key="1">
    <citation type="journal article" date="2019" name="Nat. Ecol. Evol.">
        <title>Megaphylogeny resolves global patterns of mushroom evolution.</title>
        <authorList>
            <person name="Varga T."/>
            <person name="Krizsan K."/>
            <person name="Foldi C."/>
            <person name="Dima B."/>
            <person name="Sanchez-Garcia M."/>
            <person name="Sanchez-Ramirez S."/>
            <person name="Szollosi G.J."/>
            <person name="Szarkandi J.G."/>
            <person name="Papp V."/>
            <person name="Albert L."/>
            <person name="Andreopoulos W."/>
            <person name="Angelini C."/>
            <person name="Antonin V."/>
            <person name="Barry K.W."/>
            <person name="Bougher N.L."/>
            <person name="Buchanan P."/>
            <person name="Buyck B."/>
            <person name="Bense V."/>
            <person name="Catcheside P."/>
            <person name="Chovatia M."/>
            <person name="Cooper J."/>
            <person name="Damon W."/>
            <person name="Desjardin D."/>
            <person name="Finy P."/>
            <person name="Geml J."/>
            <person name="Haridas S."/>
            <person name="Hughes K."/>
            <person name="Justo A."/>
            <person name="Karasinski D."/>
            <person name="Kautmanova I."/>
            <person name="Kiss B."/>
            <person name="Kocsube S."/>
            <person name="Kotiranta H."/>
            <person name="LaButti K.M."/>
            <person name="Lechner B.E."/>
            <person name="Liimatainen K."/>
            <person name="Lipzen A."/>
            <person name="Lukacs Z."/>
            <person name="Mihaltcheva S."/>
            <person name="Morgado L.N."/>
            <person name="Niskanen T."/>
            <person name="Noordeloos M.E."/>
            <person name="Ohm R.A."/>
            <person name="Ortiz-Santana B."/>
            <person name="Ovrebo C."/>
            <person name="Racz N."/>
            <person name="Riley R."/>
            <person name="Savchenko A."/>
            <person name="Shiryaev A."/>
            <person name="Soop K."/>
            <person name="Spirin V."/>
            <person name="Szebenyi C."/>
            <person name="Tomsovsky M."/>
            <person name="Tulloss R.E."/>
            <person name="Uehling J."/>
            <person name="Grigoriev I.V."/>
            <person name="Vagvolgyi C."/>
            <person name="Papp T."/>
            <person name="Martin F.M."/>
            <person name="Miettinen O."/>
            <person name="Hibbett D.S."/>
            <person name="Nagy L.G."/>
        </authorList>
    </citation>
    <scope>NUCLEOTIDE SEQUENCE [LARGE SCALE GENOMIC DNA]</scope>
    <source>
        <strain evidence="13 14">CBS 166.37</strain>
    </source>
</reference>
<feature type="active site" evidence="10">
    <location>
        <position position="410"/>
    </location>
</feature>
<dbReference type="Proteomes" id="UP000308652">
    <property type="component" value="Unassembled WGS sequence"/>
</dbReference>
<comment type="subcellular location">
    <subcellularLocation>
        <location evidence="1 12">Secreted</location>
    </subcellularLocation>
</comment>
<dbReference type="InterPro" id="IPR027268">
    <property type="entry name" value="Peptidase_M4/M1_CTD_sf"/>
</dbReference>
<evidence type="ECO:0000256" key="9">
    <source>
        <dbReference type="ARBA" id="ARBA00023145"/>
    </source>
</evidence>
<feature type="binding site" evidence="11">
    <location>
        <position position="409"/>
    </location>
    <ligand>
        <name>Zn(2+)</name>
        <dbReference type="ChEBI" id="CHEBI:29105"/>
        <note>catalytic</note>
    </ligand>
</feature>
<evidence type="ECO:0000256" key="4">
    <source>
        <dbReference type="ARBA" id="ARBA00022670"/>
    </source>
</evidence>
<dbReference type="PANTHER" id="PTHR33478:SF1">
    <property type="entry name" value="EXTRACELLULAR METALLOPROTEINASE MEP"/>
    <property type="match status" value="1"/>
</dbReference>
<dbReference type="GO" id="GO:0008270">
    <property type="term" value="F:zinc ion binding"/>
    <property type="evidence" value="ECO:0007669"/>
    <property type="project" value="InterPro"/>
</dbReference>
<dbReference type="EMBL" id="ML213666">
    <property type="protein sequence ID" value="TFK32692.1"/>
    <property type="molecule type" value="Genomic_DNA"/>
</dbReference>
<organism evidence="13 14">
    <name type="scientific">Crucibulum laeve</name>
    <dbReference type="NCBI Taxonomy" id="68775"/>
    <lineage>
        <taxon>Eukaryota</taxon>
        <taxon>Fungi</taxon>
        <taxon>Dikarya</taxon>
        <taxon>Basidiomycota</taxon>
        <taxon>Agaricomycotina</taxon>
        <taxon>Agaricomycetes</taxon>
        <taxon>Agaricomycetidae</taxon>
        <taxon>Agaricales</taxon>
        <taxon>Agaricineae</taxon>
        <taxon>Nidulariaceae</taxon>
        <taxon>Crucibulum</taxon>
    </lineage>
</organism>